<protein>
    <submittedName>
        <fullName evidence="1">Uncharacterized protein</fullName>
    </submittedName>
</protein>
<gene>
    <name evidence="1" type="ORF">DI536_12155</name>
</gene>
<comment type="caution">
    <text evidence="1">The sequence shown here is derived from an EMBL/GenBank/DDBJ whole genome shotgun (WGS) entry which is preliminary data.</text>
</comment>
<dbReference type="EMBL" id="QFQP01000009">
    <property type="protein sequence ID" value="PZR13506.1"/>
    <property type="molecule type" value="Genomic_DNA"/>
</dbReference>
<accession>A0A2W5TL39</accession>
<organism evidence="1 2">
    <name type="scientific">Archangium gephyra</name>
    <dbReference type="NCBI Taxonomy" id="48"/>
    <lineage>
        <taxon>Bacteria</taxon>
        <taxon>Pseudomonadati</taxon>
        <taxon>Myxococcota</taxon>
        <taxon>Myxococcia</taxon>
        <taxon>Myxococcales</taxon>
        <taxon>Cystobacterineae</taxon>
        <taxon>Archangiaceae</taxon>
        <taxon>Archangium</taxon>
    </lineage>
</organism>
<sequence length="675" mass="69211">MFRSLGCAVVVAVLAGCAPGMERCESDRDCLETEYCVARVCLERSVKPDAGADAGVVDGGIPDAGTTQPTPDAGAVADAGAVDAGVEPTCELHDTRACCGGRGEQTCVQSDGGLMWDECDATKTPESCNGVDDDCDGTIDDELAWVAPDGGIVMSLECSAGVGACTSTGVYVCNASGAPVCGATASQPTAEVCDGADNDCDGATDEGTTIECLVDADDDRYAAALTGAVQLCPDTARADWGNCPTGYVAPGAAVDVDCDDSSTSVFRLLDARIDSDGDTACIGDAFQACAGTALSAGLRAPTACRNEDDCDDSSAAQFRQEDTRADADGDGFCVGGSVVSCVGDSAPAGRQFAANCQSATADDCDDNSASVYRSVAVKTDADNDAHCVGAEAQRCIGAAAPSGFRIASSCSSSTDCADNNPATFQNVSVKRDGDNDGHCLGTTETLCVGSTPPAGYKLSNQCSSFVDCDDSRGDQYRVVTMYPDADNDGYCTSAYEPRCVGNFATSPGFRTLEMCTATSDCAPSDSGKYRMENLRMDQDRDGYCSSAPATPVCIGATVQAPYRSPNTCNATNDVVDTNPNATTIAEQEGTSETKAKYCGSAPVTETLSISWSCPVGYSAVASAYTTTQNPAGSDAMDYPQASGQSGVATGAFRCKFASTVTTWWRVTVVCRANGL</sequence>
<reference evidence="1 2" key="1">
    <citation type="submission" date="2017-08" db="EMBL/GenBank/DDBJ databases">
        <title>Infants hospitalized years apart are colonized by the same room-sourced microbial strains.</title>
        <authorList>
            <person name="Brooks B."/>
            <person name="Olm M.R."/>
            <person name="Firek B.A."/>
            <person name="Baker R."/>
            <person name="Thomas B.C."/>
            <person name="Morowitz M.J."/>
            <person name="Banfield J.F."/>
        </authorList>
    </citation>
    <scope>NUCLEOTIDE SEQUENCE [LARGE SCALE GENOMIC DNA]</scope>
    <source>
        <strain evidence="1">S2_003_000_R2_14</strain>
    </source>
</reference>
<dbReference type="PROSITE" id="PS51257">
    <property type="entry name" value="PROKAR_LIPOPROTEIN"/>
    <property type="match status" value="1"/>
</dbReference>
<dbReference type="AlphaFoldDB" id="A0A2W5TL39"/>
<evidence type="ECO:0000313" key="2">
    <source>
        <dbReference type="Proteomes" id="UP000249061"/>
    </source>
</evidence>
<dbReference type="InterPro" id="IPR021655">
    <property type="entry name" value="Put_metal-bd"/>
</dbReference>
<dbReference type="Proteomes" id="UP000249061">
    <property type="component" value="Unassembled WGS sequence"/>
</dbReference>
<dbReference type="Pfam" id="PF11617">
    <property type="entry name" value="Cu-binding_MopE"/>
    <property type="match status" value="3"/>
</dbReference>
<evidence type="ECO:0000313" key="1">
    <source>
        <dbReference type="EMBL" id="PZR13506.1"/>
    </source>
</evidence>
<name>A0A2W5TL39_9BACT</name>
<proteinExistence type="predicted"/>